<sequence>MSSTLVSGARENVRRVVAVTVTFLLVLSGFTTLGLTQSATPANALSGDVIGSVDWPADANLRNGGVFAIARWDNSNPAFGFTTSSDLAAIVGTKATPTRAVILRNTANTGYRSAVNLAVSANVANQGIDGIWTTPGLNVQQSTTWTAAQTAERDAFNATYGTTRYGIIEWSPANSSGLGQKGKTYEVRIPWPTGFDNETCGMETNPGTNELVVMNDCTPANGTRYMVFNPGPDGDPLTLADNSFRTFTTVTSAAPNNNPGDFSDMTLDALGNVYNVVNSNMPSNSGRIMKTDAQTGKVSVVADFASGTGYTLNNTTNGLPVQDWRVNQSERVSLGFLDGKVVVPSGYSDNRGANLTAIDPLLQRPSFVKGYPIGATGWNAAGTTPTSNNTWYDGAGVEGAVGLSGVVKTIDGTPLANQTVAIYRDNGDGTATLQGSRTTDANGVYESMLNWSAGVGYVRVVQPKLTTGTETKNGEVVAIDASLKANDGTNSVEAINETNYGANPPLGTPLQTKINVNEVTDLVKINGNNASAYYVADFQVAVAGSTADLSRNSLLSSDANAGVGPQHVNVDGDTANDLRIGAVNGLFTVGATNNSHASDDGVFLKLEGENRAIGGQLLAQGKKYRVLVDNQGAQAANAKVSAWMTAPGTQNASPRAAFGAKMAASGAQAEFDLTTPASAPTAANSYSTLRVNSSLVDVEKPSNADGEYAALPTQTDKPWVTAGEVEDYEVRTVPAVSRFQVNSKVPGNYNFNVSNTTNSPATLSLAADAKSTAYGLTTAGNDMLLTNTAVPAGASLKSAKVIDSVTGAALGNATVTGNNVTIPGALLAAGSDVRVVLNYLEAPNPAASTFVLAPDSVVADDTTEITATVTVIGSSSGAPAAGQIVSIKKQNSSDPFTISSVTDNGDGTYTAKLKSAASGSYAVKAFVDVNGTDQQVGPVRNAVFTAGGPVVGTGKSELTIDDNKDRVADGADRHTITATLKDANNNPVVGVAGSLTSSVADNAGNPVVVSAFTETAAGVYTATVTSTKAGSKSVTVTYDATLKIGTVNANFAAGPVDPANPGSSFTVSEGNQTAGSGSHSVTVKLADANGNPVSGKAIGLTGAATGGAVVTGFVESATPGTYTANVTSATKGSKTVTVKFGSDALTAGANDKATFVSGEVDTSVTGTRFTVSSGNQIAGSGNHTVTVTLADAGNNPVSGKAADLTGAATGGALVTGFVEAPGNEGTYTATVTSLTTGTKTVTVNVGGSAVTAGANDKAVFVAGTVLPGHADTRFWVSTGAQTVGSGSHTVTVTLRDAYGNAVSGAAAPLTWSANPSQGVTQASGFVETATPGTYTATVKSTVSGAKVISVKFDGASILVGGVTNNATALFIAGAVDPAQTNTKFSVTTGDATAVTGSHQVTVTLVDSFDNPVTNQAADLSGAASGGAVVGAFTETVGKPGEYTAQITSATAGSKNVTVSHKTAGAVTASGNATAKFVTGGVDTNNAGTTYDVTTGTRVVGSGSHTLTVKLADANGLAVSGQSAGITPAVTGGAVIGAFTESGATPGTYTAAITSTTPGTKNVTVKFGADPINLDKNGAAVFEVGPVDPSKTGTTYSVTGGEAPVVGGAHTVTVTLVDSLNNAIPGQAANLVGAADGGAVVGGFQESVVTPGTYTAQVTSATPGDKTVAVTHTAAGPLSTTANRVAKFVTGGVDTNVASTNYTVTTGNLLAGSGAHTVTVNLTDSIGNPVSGQAAGLTGASSAGGVVGAFTPTTTAGEYVAQVTSLTPGTRTITVTYGANAVGLKAGGNDKAVFVVGAVDPNVGGTGYSVTTGTRIAGSGAHTVTVTLADSFGNVIAGQAANLTGAATAGGVVGSFTETATAGTYTAEVTSATVGVKTVTVKHSGNTINPSGPNTAEFTAGVVFPGDPNTRFWVSTGAQTVGSGSHTVSVTLRDENGNAVSGVAAPLTWSATPNQGVTQATGFVETATPGTYTATIKSTVSGAKVIAVKFDGASILVGGVTNNATALFTSGNVDTGQSGTKYSVTTGDATAVTGSHQVTVTLVDGFDNPVTNQAAELTGAASGGAVVGAFTESVVNPGEYTAQITSATAGSKNVTVSHQTAGAVTAAGNATAKFVTGGVDTGHPGTKYNVTEGTRVVGSGAHTLTVTLKDANGLAVSNQSAGITAAATGGAVIGAFTESGGTPGTYTAQITSDTPGAKNVTVKFGADLVNVDQNGAAVFVVGPVDPTQTGTNYSVTGGEAPVVGGSHTVTVTLVDSLKNPISGQAANLAGAADGGAVVGAFTESVLTPGTYTAQVTATTPGDKAVAVTHTAAGALNANGNKVAKFVTGGVDTNVASTNYTVTTGNLLAGSGAHTVTVNLTDSIGNPVSGQAAGLTGASSAGGVVGAFTPTTTAGEYVAQVTSLTPGTRTITVTYGANAVGLKAGGNDKAVFVVGAVDPNVGGTGYSVTTGTRIAGSGAHTVTVTLADSFGNVIAGQAASLTGAVSGGAAVGAFAETATAGTYTAEVTSATVGVKTVTVKHSGTTINASGPNTAEFTAGTVDPNHSGTRFTVSQGEQTAGLGSHTVTAKLKDSYGNAVSGQAAQLSWSSANSLGVNVVTGFVETATPGTYTALILSSSAGNKVISVLHGADPITFETNRTATFIPGGVSVGNAGTKFSVSTGTRVAGSGTHTVTATLADENGNAVSGQAGPLSWTANASLGAGAVTPFTETATPGTYTAVINSTLAGAKVVTASYGSSVLARNGNDTATFVAGGVDTGNAGTKYTVSQGTRIAGSGSHTVTVTLRDAHGNVVSGEAAPLSWSSATSLGVNNVTPFVETATPAPTPP</sequence>
<proteinExistence type="inferred from homology"/>
<evidence type="ECO:0000313" key="3">
    <source>
        <dbReference type="EMBL" id="QIM17905.1"/>
    </source>
</evidence>
<dbReference type="InterPro" id="IPR003344">
    <property type="entry name" value="Big_1_dom"/>
</dbReference>
<dbReference type="Pfam" id="PF09134">
    <property type="entry name" value="Invasin_D3"/>
    <property type="match status" value="2"/>
</dbReference>
<dbReference type="InterPro" id="IPR013783">
    <property type="entry name" value="Ig-like_fold"/>
</dbReference>
<evidence type="ECO:0000256" key="1">
    <source>
        <dbReference type="ARBA" id="ARBA00010116"/>
    </source>
</evidence>
<dbReference type="PANTHER" id="PTHR39576:SF1">
    <property type="entry name" value="INVASIN"/>
    <property type="match status" value="1"/>
</dbReference>
<comment type="similarity">
    <text evidence="1">Belongs to the intimin/invasin family.</text>
</comment>
<reference evidence="3 4" key="1">
    <citation type="submission" date="2020-03" db="EMBL/GenBank/DDBJ databases">
        <title>Leucobacter sp. nov., isolated from beetles.</title>
        <authorList>
            <person name="Hyun D.-W."/>
            <person name="Bae J.-W."/>
        </authorList>
    </citation>
    <scope>NUCLEOTIDE SEQUENCE [LARGE SCALE GENOMIC DNA]</scope>
    <source>
        <strain evidence="3 4">HDW9A</strain>
    </source>
</reference>
<evidence type="ECO:0000259" key="2">
    <source>
        <dbReference type="PROSITE" id="PS51127"/>
    </source>
</evidence>
<dbReference type="SUPFAM" id="SSF49373">
    <property type="entry name" value="Invasin/intimin cell-adhesion fragments"/>
    <property type="match status" value="16"/>
</dbReference>
<dbReference type="EMBL" id="CP049933">
    <property type="protein sequence ID" value="QIM17905.1"/>
    <property type="molecule type" value="Genomic_DNA"/>
</dbReference>
<protein>
    <recommendedName>
        <fullName evidence="2">Big-1 domain-containing protein</fullName>
    </recommendedName>
</protein>
<organism evidence="3 4">
    <name type="scientific">Leucobacter coleopterorum</name>
    <dbReference type="NCBI Taxonomy" id="2714933"/>
    <lineage>
        <taxon>Bacteria</taxon>
        <taxon>Bacillati</taxon>
        <taxon>Actinomycetota</taxon>
        <taxon>Actinomycetes</taxon>
        <taxon>Micrococcales</taxon>
        <taxon>Microbacteriaceae</taxon>
        <taxon>Leucobacter</taxon>
    </lineage>
</organism>
<dbReference type="InterPro" id="IPR015217">
    <property type="entry name" value="Invasin_dom_3"/>
</dbReference>
<dbReference type="Proteomes" id="UP000503441">
    <property type="component" value="Chromosome"/>
</dbReference>
<dbReference type="SMART" id="SM00634">
    <property type="entry name" value="BID_1"/>
    <property type="match status" value="12"/>
</dbReference>
<feature type="domain" description="Big-1" evidence="2">
    <location>
        <begin position="1166"/>
        <end position="1261"/>
    </location>
</feature>
<keyword evidence="4" id="KW-1185">Reference proteome</keyword>
<feature type="domain" description="Big-1" evidence="2">
    <location>
        <begin position="847"/>
        <end position="939"/>
    </location>
</feature>
<dbReference type="PROSITE" id="PS51127">
    <property type="entry name" value="BIG1"/>
    <property type="match status" value="3"/>
</dbReference>
<evidence type="ECO:0000313" key="4">
    <source>
        <dbReference type="Proteomes" id="UP000503441"/>
    </source>
</evidence>
<dbReference type="PANTHER" id="PTHR39576">
    <property type="entry name" value="ATTACHING AND EFFACING PROTEIN HOMOLOG-RELATED-RELATED"/>
    <property type="match status" value="1"/>
</dbReference>
<gene>
    <name evidence="3" type="ORF">G7066_02955</name>
</gene>
<accession>A0ABX6JUE3</accession>
<dbReference type="InterPro" id="IPR051715">
    <property type="entry name" value="Intimin-Invasin_domain"/>
</dbReference>
<dbReference type="InterPro" id="IPR008964">
    <property type="entry name" value="Invasin/intimin_cell_adhesion"/>
</dbReference>
<feature type="domain" description="Big-1" evidence="2">
    <location>
        <begin position="957"/>
        <end position="1052"/>
    </location>
</feature>
<dbReference type="Gene3D" id="2.60.40.10">
    <property type="entry name" value="Immunoglobulins"/>
    <property type="match status" value="19"/>
</dbReference>
<name>A0ABX6JUE3_9MICO</name>